<dbReference type="InterPro" id="IPR014195">
    <property type="entry name" value="Spore_III_AG"/>
</dbReference>
<accession>A0ABY9JZG3</accession>
<dbReference type="RefSeq" id="WP_226540010.1">
    <property type="nucleotide sequence ID" value="NZ_CP129013.1"/>
</dbReference>
<protein>
    <submittedName>
        <fullName evidence="3">Stage III sporulation protein AG</fullName>
    </submittedName>
</protein>
<keyword evidence="4" id="KW-1185">Reference proteome</keyword>
<name>A0ABY9JZG3_9BACI</name>
<feature type="region of interest" description="Disordered" evidence="1">
    <location>
        <begin position="124"/>
        <end position="144"/>
    </location>
</feature>
<evidence type="ECO:0000313" key="4">
    <source>
        <dbReference type="Proteomes" id="UP001197974"/>
    </source>
</evidence>
<evidence type="ECO:0000256" key="1">
    <source>
        <dbReference type="SAM" id="MobiDB-lite"/>
    </source>
</evidence>
<reference evidence="3 4" key="1">
    <citation type="submission" date="2023-06" db="EMBL/GenBank/DDBJ databases">
        <title>Five Gram-positive bacteria isolated from mangrove sediments in Shenzhen, Guangdong, China.</title>
        <authorList>
            <person name="Yu S."/>
            <person name="Zheng W."/>
            <person name="Huang Y."/>
        </authorList>
    </citation>
    <scope>NUCLEOTIDE SEQUENCE [LARGE SCALE GENOMIC DNA]</scope>
    <source>
        <strain evidence="3 4">SaN35-3</strain>
    </source>
</reference>
<keyword evidence="2" id="KW-0812">Transmembrane</keyword>
<proteinExistence type="predicted"/>
<feature type="compositionally biased region" description="Basic and acidic residues" evidence="1">
    <location>
        <begin position="130"/>
        <end position="142"/>
    </location>
</feature>
<keyword evidence="2" id="KW-1133">Transmembrane helix</keyword>
<dbReference type="EMBL" id="CP129013">
    <property type="protein sequence ID" value="WLR43888.1"/>
    <property type="molecule type" value="Genomic_DNA"/>
</dbReference>
<evidence type="ECO:0000313" key="3">
    <source>
        <dbReference type="EMBL" id="WLR43888.1"/>
    </source>
</evidence>
<sequence>MKNKVSNFFESLKNGFHKTEGEKNKKVSYLLIVLLIGILFMSINLANSEDQNQDSSIAESAKKKTTQVPSERAVAEEQEIFQYEKTYEEQLKKMLEEISGVEDVSVMVNVDSTYSKVLEKNRISQNQTTKETDREGGERQVDDQTNEEQVVIIRQGDGEEPVVIRMEKPTISGVLVVARGVENIAIERMVIEAVTRALDVPSHRVAVQPKN</sequence>
<evidence type="ECO:0000256" key="2">
    <source>
        <dbReference type="SAM" id="Phobius"/>
    </source>
</evidence>
<feature type="transmembrane region" description="Helical" evidence="2">
    <location>
        <begin position="27"/>
        <end position="46"/>
    </location>
</feature>
<gene>
    <name evidence="3" type="primary">spoIIIAG</name>
    <name evidence="3" type="ORF">LC087_07160</name>
</gene>
<organism evidence="3 4">
    <name type="scientific">Bacillus carboniphilus</name>
    <dbReference type="NCBI Taxonomy" id="86663"/>
    <lineage>
        <taxon>Bacteria</taxon>
        <taxon>Bacillati</taxon>
        <taxon>Bacillota</taxon>
        <taxon>Bacilli</taxon>
        <taxon>Bacillales</taxon>
        <taxon>Bacillaceae</taxon>
        <taxon>Bacillus</taxon>
    </lineage>
</organism>
<dbReference type="NCBIfam" id="TIGR02830">
    <property type="entry name" value="spore_III_AG"/>
    <property type="match status" value="1"/>
</dbReference>
<keyword evidence="2" id="KW-0472">Membrane</keyword>
<dbReference type="Proteomes" id="UP001197974">
    <property type="component" value="Chromosome"/>
</dbReference>